<proteinExistence type="inferred from homology"/>
<dbReference type="PROSITE" id="PS00383">
    <property type="entry name" value="TYR_PHOSPHATASE_1"/>
    <property type="match status" value="1"/>
</dbReference>
<dbReference type="PANTHER" id="PTHR31126">
    <property type="entry name" value="TYROSINE-PROTEIN PHOSPHATASE"/>
    <property type="match status" value="1"/>
</dbReference>
<dbReference type="InterPro" id="IPR026893">
    <property type="entry name" value="Tyr/Ser_Pase_IphP-type"/>
</dbReference>
<accession>A0A2G3PHJ2</accession>
<feature type="domain" description="Tyrosine specific protein phosphatases" evidence="2">
    <location>
        <begin position="116"/>
        <end position="166"/>
    </location>
</feature>
<dbReference type="RefSeq" id="WP_099383695.1">
    <property type="nucleotide sequence ID" value="NZ_PEBD01000010.1"/>
</dbReference>
<reference evidence="3 4" key="1">
    <citation type="submission" date="2017-10" db="EMBL/GenBank/DDBJ databases">
        <title>The draft genome sequence of Williamsia sp. BULT 1.1 isolated from the semi-arid grassland soils from South Africa.</title>
        <authorList>
            <person name="Kabwe M.H."/>
            <person name="Govender N."/>
            <person name="Mutseka Lunga P."/>
            <person name="Vikram S."/>
            <person name="Makhalanyane T.P."/>
        </authorList>
    </citation>
    <scope>NUCLEOTIDE SEQUENCE [LARGE SCALE GENOMIC DNA]</scope>
    <source>
        <strain evidence="3 4">BULT 1.1</strain>
    </source>
</reference>
<dbReference type="Proteomes" id="UP000225108">
    <property type="component" value="Unassembled WGS sequence"/>
</dbReference>
<evidence type="ECO:0000259" key="2">
    <source>
        <dbReference type="PROSITE" id="PS50056"/>
    </source>
</evidence>
<comment type="caution">
    <text evidence="3">The sequence shown here is derived from an EMBL/GenBank/DDBJ whole genome shotgun (WGS) entry which is preliminary data.</text>
</comment>
<dbReference type="GO" id="GO:0004721">
    <property type="term" value="F:phosphoprotein phosphatase activity"/>
    <property type="evidence" value="ECO:0007669"/>
    <property type="project" value="InterPro"/>
</dbReference>
<gene>
    <name evidence="3" type="ORF">CSW57_15935</name>
</gene>
<sequence length="247" mass="27102">MLSGAWNFRDVSGLKTTEGRCVASGLLFRSSELSNLDDTGGQDLINLGVTDVFDLRDYAEIEKSGSDRVPDSIDVHIVPFDLRPDGKAPHEMSGDDYIANRTRYMYDVYAQMPALPGAMNTVDQVIKLLGDPERRVLVHCAAGKDRTGWVVAAVLTALAVDPDEIMADYLESNGDIDALRAHLQRIYGPSEGGEPIEISDDLLGVKADYLQSAREAALEEFGTFDDYLTACRVTPGDLDRLRARMLT</sequence>
<name>A0A2G3PHJ2_WILMA</name>
<protein>
    <submittedName>
        <fullName evidence="3">Phosphotyrosine protein phosphatase</fullName>
    </submittedName>
</protein>
<dbReference type="Pfam" id="PF13350">
    <property type="entry name" value="Y_phosphatase3"/>
    <property type="match status" value="1"/>
</dbReference>
<dbReference type="SUPFAM" id="SSF52799">
    <property type="entry name" value="(Phosphotyrosine protein) phosphatases II"/>
    <property type="match status" value="1"/>
</dbReference>
<evidence type="ECO:0000313" key="4">
    <source>
        <dbReference type="Proteomes" id="UP000225108"/>
    </source>
</evidence>
<dbReference type="InterPro" id="IPR016130">
    <property type="entry name" value="Tyr_Pase_AS"/>
</dbReference>
<comment type="similarity">
    <text evidence="1">Belongs to the protein-tyrosine phosphatase family.</text>
</comment>
<dbReference type="InterPro" id="IPR029021">
    <property type="entry name" value="Prot-tyrosine_phosphatase-like"/>
</dbReference>
<dbReference type="AlphaFoldDB" id="A0A2G3PHJ2"/>
<dbReference type="Gene3D" id="3.90.190.10">
    <property type="entry name" value="Protein tyrosine phosphatase superfamily"/>
    <property type="match status" value="1"/>
</dbReference>
<dbReference type="PANTHER" id="PTHR31126:SF1">
    <property type="entry name" value="TYROSINE SPECIFIC PROTEIN PHOSPHATASES DOMAIN-CONTAINING PROTEIN"/>
    <property type="match status" value="1"/>
</dbReference>
<evidence type="ECO:0000256" key="1">
    <source>
        <dbReference type="ARBA" id="ARBA00009580"/>
    </source>
</evidence>
<dbReference type="EMBL" id="PEBD01000010">
    <property type="protein sequence ID" value="PHV65287.1"/>
    <property type="molecule type" value="Genomic_DNA"/>
</dbReference>
<organism evidence="3 4">
    <name type="scientific">Williamsia marianensis</name>
    <dbReference type="NCBI Taxonomy" id="85044"/>
    <lineage>
        <taxon>Bacteria</taxon>
        <taxon>Bacillati</taxon>
        <taxon>Actinomycetota</taxon>
        <taxon>Actinomycetes</taxon>
        <taxon>Mycobacteriales</taxon>
        <taxon>Nocardiaceae</taxon>
        <taxon>Williamsia</taxon>
    </lineage>
</organism>
<evidence type="ECO:0000313" key="3">
    <source>
        <dbReference type="EMBL" id="PHV65287.1"/>
    </source>
</evidence>
<dbReference type="InterPro" id="IPR000387">
    <property type="entry name" value="Tyr_Pase_dom"/>
</dbReference>
<dbReference type="PROSITE" id="PS50056">
    <property type="entry name" value="TYR_PHOSPHATASE_2"/>
    <property type="match status" value="1"/>
</dbReference>